<evidence type="ECO:0000313" key="2">
    <source>
        <dbReference type="Proteomes" id="UP000050525"/>
    </source>
</evidence>
<reference evidence="1 2" key="1">
    <citation type="journal article" date="2012" name="Genome Biol.">
        <title>Sequencing three crocodilian genomes to illuminate the evolution of archosaurs and amniotes.</title>
        <authorList>
            <person name="St John J.A."/>
            <person name="Braun E.L."/>
            <person name="Isberg S.R."/>
            <person name="Miles L.G."/>
            <person name="Chong A.Y."/>
            <person name="Gongora J."/>
            <person name="Dalzell P."/>
            <person name="Moran C."/>
            <person name="Bed'hom B."/>
            <person name="Abzhanov A."/>
            <person name="Burgess S.C."/>
            <person name="Cooksey A.M."/>
            <person name="Castoe T.A."/>
            <person name="Crawford N.G."/>
            <person name="Densmore L.D."/>
            <person name="Drew J.C."/>
            <person name="Edwards S.V."/>
            <person name="Faircloth B.C."/>
            <person name="Fujita M.K."/>
            <person name="Greenwold M.J."/>
            <person name="Hoffmann F.G."/>
            <person name="Howard J.M."/>
            <person name="Iguchi T."/>
            <person name="Janes D.E."/>
            <person name="Khan S.Y."/>
            <person name="Kohno S."/>
            <person name="de Koning A.J."/>
            <person name="Lance S.L."/>
            <person name="McCarthy F.M."/>
            <person name="McCormack J.E."/>
            <person name="Merchant M.E."/>
            <person name="Peterson D.G."/>
            <person name="Pollock D.D."/>
            <person name="Pourmand N."/>
            <person name="Raney B.J."/>
            <person name="Roessler K.A."/>
            <person name="Sanford J.R."/>
            <person name="Sawyer R.H."/>
            <person name="Schmidt C.J."/>
            <person name="Triplett E.W."/>
            <person name="Tuberville T.D."/>
            <person name="Venegas-Anaya M."/>
            <person name="Howard J.T."/>
            <person name="Jarvis E.D."/>
            <person name="Guillette L.J.Jr."/>
            <person name="Glenn T.C."/>
            <person name="Green R.E."/>
            <person name="Ray D.A."/>
        </authorList>
    </citation>
    <scope>NUCLEOTIDE SEQUENCE [LARGE SCALE GENOMIC DNA]</scope>
    <source>
        <strain evidence="1">KSC_2009_1</strain>
    </source>
</reference>
<name>A0A151NUF6_ALLMI</name>
<protein>
    <submittedName>
        <fullName evidence="1">Uncharacterized protein</fullName>
    </submittedName>
</protein>
<proteinExistence type="predicted"/>
<sequence>MGRRLPTDVAGGVGGGGRWETAWIKGAGLSARTLGLSRLGPSLLGDLCNLWKSWSRILALFLTVQTCTRRVVLCPKASVTWSIKTYIRILQ</sequence>
<organism evidence="1 2">
    <name type="scientific">Alligator mississippiensis</name>
    <name type="common">American alligator</name>
    <dbReference type="NCBI Taxonomy" id="8496"/>
    <lineage>
        <taxon>Eukaryota</taxon>
        <taxon>Metazoa</taxon>
        <taxon>Chordata</taxon>
        <taxon>Craniata</taxon>
        <taxon>Vertebrata</taxon>
        <taxon>Euteleostomi</taxon>
        <taxon>Archelosauria</taxon>
        <taxon>Archosauria</taxon>
        <taxon>Crocodylia</taxon>
        <taxon>Alligatoridae</taxon>
        <taxon>Alligatorinae</taxon>
        <taxon>Alligator</taxon>
    </lineage>
</organism>
<evidence type="ECO:0000313" key="1">
    <source>
        <dbReference type="EMBL" id="KYO40373.1"/>
    </source>
</evidence>
<keyword evidence="2" id="KW-1185">Reference proteome</keyword>
<accession>A0A151NUF6</accession>
<gene>
    <name evidence="1" type="ORF">Y1Q_0013200</name>
</gene>
<dbReference type="Proteomes" id="UP000050525">
    <property type="component" value="Unassembled WGS sequence"/>
</dbReference>
<dbReference type="EMBL" id="AKHW03001930">
    <property type="protein sequence ID" value="KYO40373.1"/>
    <property type="molecule type" value="Genomic_DNA"/>
</dbReference>
<comment type="caution">
    <text evidence="1">The sequence shown here is derived from an EMBL/GenBank/DDBJ whole genome shotgun (WGS) entry which is preliminary data.</text>
</comment>
<dbReference type="AlphaFoldDB" id="A0A151NUF6"/>